<evidence type="ECO:0000313" key="4">
    <source>
        <dbReference type="Proteomes" id="UP001046870"/>
    </source>
</evidence>
<accession>A0A9D3QCR6</accession>
<evidence type="ECO:0008006" key="5">
    <source>
        <dbReference type="Google" id="ProtNLM"/>
    </source>
</evidence>
<dbReference type="GO" id="GO:0042981">
    <property type="term" value="P:regulation of apoptotic process"/>
    <property type="evidence" value="ECO:0007669"/>
    <property type="project" value="InterPro"/>
</dbReference>
<dbReference type="SUPFAM" id="SSF47986">
    <property type="entry name" value="DEATH domain"/>
    <property type="match status" value="1"/>
</dbReference>
<organism evidence="3 4">
    <name type="scientific">Megalops atlanticus</name>
    <name type="common">Tarpon</name>
    <name type="synonym">Clupea gigantea</name>
    <dbReference type="NCBI Taxonomy" id="7932"/>
    <lineage>
        <taxon>Eukaryota</taxon>
        <taxon>Metazoa</taxon>
        <taxon>Chordata</taxon>
        <taxon>Craniata</taxon>
        <taxon>Vertebrata</taxon>
        <taxon>Euteleostomi</taxon>
        <taxon>Actinopterygii</taxon>
        <taxon>Neopterygii</taxon>
        <taxon>Teleostei</taxon>
        <taxon>Elopiformes</taxon>
        <taxon>Megalopidae</taxon>
        <taxon>Megalops</taxon>
    </lineage>
</organism>
<proteinExistence type="predicted"/>
<dbReference type="InterPro" id="IPR011029">
    <property type="entry name" value="DEATH-like_dom_sf"/>
</dbReference>
<dbReference type="AlphaFoldDB" id="A0A9D3QCR6"/>
<dbReference type="PROSITE" id="PS50168">
    <property type="entry name" value="DED"/>
    <property type="match status" value="1"/>
</dbReference>
<dbReference type="InterPro" id="IPR001875">
    <property type="entry name" value="DED_dom"/>
</dbReference>
<dbReference type="Pfam" id="PF02758">
    <property type="entry name" value="PYRIN"/>
    <property type="match status" value="1"/>
</dbReference>
<dbReference type="PROSITE" id="PS50824">
    <property type="entry name" value="DAPIN"/>
    <property type="match status" value="1"/>
</dbReference>
<dbReference type="Gene3D" id="1.10.533.10">
    <property type="entry name" value="Death Domain, Fas"/>
    <property type="match status" value="1"/>
</dbReference>
<evidence type="ECO:0000259" key="2">
    <source>
        <dbReference type="PROSITE" id="PS50824"/>
    </source>
</evidence>
<evidence type="ECO:0000313" key="3">
    <source>
        <dbReference type="EMBL" id="KAG7487365.1"/>
    </source>
</evidence>
<dbReference type="Proteomes" id="UP001046870">
    <property type="component" value="Chromosome 2"/>
</dbReference>
<name>A0A9D3QCR6_MEGAT</name>
<gene>
    <name evidence="3" type="ORF">MATL_G00022480</name>
</gene>
<keyword evidence="4" id="KW-1185">Reference proteome</keyword>
<sequence>MTNILENHKEVGACVQASVMAHLIMNILEELENEGFKKFQLYLNVDVQEGLIPIPWGHLETKSVTDVVTLMMNSYGTEIVKVIVEILKKIPRSDLVQRLEKDQEKSCLTVESQR</sequence>
<dbReference type="SMART" id="SM01289">
    <property type="entry name" value="PYRIN"/>
    <property type="match status" value="1"/>
</dbReference>
<reference evidence="3" key="1">
    <citation type="submission" date="2021-01" db="EMBL/GenBank/DDBJ databases">
        <authorList>
            <person name="Zahm M."/>
            <person name="Roques C."/>
            <person name="Cabau C."/>
            <person name="Klopp C."/>
            <person name="Donnadieu C."/>
            <person name="Jouanno E."/>
            <person name="Lampietro C."/>
            <person name="Louis A."/>
            <person name="Herpin A."/>
            <person name="Echchiki A."/>
            <person name="Berthelot C."/>
            <person name="Parey E."/>
            <person name="Roest-Crollius H."/>
            <person name="Braasch I."/>
            <person name="Postlethwait J."/>
            <person name="Bobe J."/>
            <person name="Montfort J."/>
            <person name="Bouchez O."/>
            <person name="Begum T."/>
            <person name="Mejri S."/>
            <person name="Adams A."/>
            <person name="Chen W.-J."/>
            <person name="Guiguen Y."/>
        </authorList>
    </citation>
    <scope>NUCLEOTIDE SEQUENCE</scope>
    <source>
        <strain evidence="3">YG-15Mar2019-1</strain>
        <tissue evidence="3">Brain</tissue>
    </source>
</reference>
<protein>
    <recommendedName>
        <fullName evidence="5">Pyrin domain-containing protein</fullName>
    </recommendedName>
</protein>
<feature type="domain" description="Pyrin" evidence="2">
    <location>
        <begin position="15"/>
        <end position="105"/>
    </location>
</feature>
<dbReference type="CDD" id="cd08321">
    <property type="entry name" value="Pyrin_ASC-like"/>
    <property type="match status" value="1"/>
</dbReference>
<dbReference type="EMBL" id="JAFDVH010000002">
    <property type="protein sequence ID" value="KAG7487365.1"/>
    <property type="molecule type" value="Genomic_DNA"/>
</dbReference>
<feature type="domain" description="DED" evidence="1">
    <location>
        <begin position="19"/>
        <end position="101"/>
    </location>
</feature>
<dbReference type="InterPro" id="IPR004020">
    <property type="entry name" value="DAPIN"/>
</dbReference>
<comment type="caution">
    <text evidence="3">The sequence shown here is derived from an EMBL/GenBank/DDBJ whole genome shotgun (WGS) entry which is preliminary data.</text>
</comment>
<evidence type="ECO:0000259" key="1">
    <source>
        <dbReference type="PROSITE" id="PS50168"/>
    </source>
</evidence>